<dbReference type="Pfam" id="PF00648">
    <property type="entry name" value="Peptidase_C2"/>
    <property type="match status" value="1"/>
</dbReference>
<evidence type="ECO:0000259" key="11">
    <source>
        <dbReference type="PROSITE" id="PS50199"/>
    </source>
</evidence>
<evidence type="ECO:0000313" key="13">
    <source>
        <dbReference type="EMBL" id="OLP97345.1"/>
    </source>
</evidence>
<evidence type="ECO:0000256" key="9">
    <source>
        <dbReference type="PROSITE-ProRule" id="PRU00239"/>
    </source>
</evidence>
<feature type="domain" description="Calpain catalytic" evidence="12">
    <location>
        <begin position="98"/>
        <end position="286"/>
    </location>
</feature>
<dbReference type="InterPro" id="IPR036443">
    <property type="entry name" value="Znf_RanBP2_sf"/>
</dbReference>
<dbReference type="Gene3D" id="3.90.70.10">
    <property type="entry name" value="Cysteine proteinases"/>
    <property type="match status" value="1"/>
</dbReference>
<dbReference type="SMART" id="SM00230">
    <property type="entry name" value="CysPc"/>
    <property type="match status" value="1"/>
</dbReference>
<dbReference type="PROSITE" id="PS50199">
    <property type="entry name" value="ZF_RANBP2_2"/>
    <property type="match status" value="1"/>
</dbReference>
<comment type="caution">
    <text evidence="13">The sequence shown here is derived from an EMBL/GenBank/DDBJ whole genome shotgun (WGS) entry which is preliminary data.</text>
</comment>
<proteinExistence type="inferred from homology"/>
<dbReference type="InterPro" id="IPR001876">
    <property type="entry name" value="Znf_RanBP2"/>
</dbReference>
<keyword evidence="14" id="KW-1185">Reference proteome</keyword>
<feature type="active site" evidence="8">
    <location>
        <position position="247"/>
    </location>
</feature>
<dbReference type="SUPFAM" id="SSF90209">
    <property type="entry name" value="Ran binding protein zinc finger-like"/>
    <property type="match status" value="1"/>
</dbReference>
<evidence type="ECO:0000313" key="14">
    <source>
        <dbReference type="Proteomes" id="UP000186817"/>
    </source>
</evidence>
<evidence type="ECO:0000256" key="3">
    <source>
        <dbReference type="ARBA" id="ARBA00022723"/>
    </source>
</evidence>
<evidence type="ECO:0000256" key="8">
    <source>
        <dbReference type="PIRSR" id="PIRSR622684-1"/>
    </source>
</evidence>
<dbReference type="Gene3D" id="2.30.30.380">
    <property type="entry name" value="Zn-finger domain of Sec23/24"/>
    <property type="match status" value="1"/>
</dbReference>
<evidence type="ECO:0000256" key="10">
    <source>
        <dbReference type="PROSITE-ProRule" id="PRU00322"/>
    </source>
</evidence>
<dbReference type="GO" id="GO:0006508">
    <property type="term" value="P:proteolysis"/>
    <property type="evidence" value="ECO:0007669"/>
    <property type="project" value="UniProtKB-KW"/>
</dbReference>
<keyword evidence="2 13" id="KW-0645">Protease</keyword>
<sequence length="443" mass="50097">MRLKSQDLKYCIEVSPKPRNVWLHRARATQSPEVLAKTAAGCTIGAPGCGEHEINYEEYMVASLAEFPTAVEALFAQRELEKTGRCEVRLFDSRCRPVALAVDEFIPCHPREWWDDEGTPLFARPNGNEAWVLLLEKAFAKMTGSYTELSGGNCCSAFRAFTGEKSSFVWARSEGETARVDGAWKKMQLADGEDHFVWTPGLEDRRDDEGLWDEVRGYDRKSFLVACSMRAKHGQEHIRHDGLVEAHAYSLLHAVETEGQRLLFLRNPWGNDKRWNGRWCDGDEVWARHPGLRQRLRPEHFDFQHSDYMGNAGGEEVPAAPLPRPPRRRIAMAWPERLPKLPGGSRVELMGYPSQPELSGRRFEVVGLDEDAGMYELLMVPPSHWQCPKCGEDNKRARPSCNVCGADREVVAPLPKRPLRVDARHVVLPPGTEVEGLSSREDS</sequence>
<comment type="caution">
    <text evidence="9">Lacks conserved residue(s) required for the propagation of feature annotation.</text>
</comment>
<dbReference type="PANTHER" id="PTHR10183">
    <property type="entry name" value="CALPAIN"/>
    <property type="match status" value="1"/>
</dbReference>
<dbReference type="Proteomes" id="UP000186817">
    <property type="component" value="Unassembled WGS sequence"/>
</dbReference>
<name>A0A1Q9DQB3_SYMMI</name>
<dbReference type="PROSITE" id="PS50203">
    <property type="entry name" value="CALPAIN_CAT"/>
    <property type="match status" value="1"/>
</dbReference>
<dbReference type="InterPro" id="IPR038765">
    <property type="entry name" value="Papain-like_cys_pep_sf"/>
</dbReference>
<feature type="active site" evidence="8">
    <location>
        <position position="267"/>
    </location>
</feature>
<reference evidence="13 14" key="1">
    <citation type="submission" date="2016-02" db="EMBL/GenBank/DDBJ databases">
        <title>Genome analysis of coral dinoflagellate symbionts highlights evolutionary adaptations to a symbiotic lifestyle.</title>
        <authorList>
            <person name="Aranda M."/>
            <person name="Li Y."/>
            <person name="Liew Y.J."/>
            <person name="Baumgarten S."/>
            <person name="Simakov O."/>
            <person name="Wilson M."/>
            <person name="Piel J."/>
            <person name="Ashoor H."/>
            <person name="Bougouffa S."/>
            <person name="Bajic V.B."/>
            <person name="Ryu T."/>
            <person name="Ravasi T."/>
            <person name="Bayer T."/>
            <person name="Micklem G."/>
            <person name="Kim H."/>
            <person name="Bhak J."/>
            <person name="Lajeunesse T.C."/>
            <person name="Voolstra C.R."/>
        </authorList>
    </citation>
    <scope>NUCLEOTIDE SEQUENCE [LARGE SCALE GENOMIC DNA]</scope>
    <source>
        <strain evidence="13 14">CCMP2467</strain>
    </source>
</reference>
<dbReference type="GO" id="GO:0008270">
    <property type="term" value="F:zinc ion binding"/>
    <property type="evidence" value="ECO:0007669"/>
    <property type="project" value="UniProtKB-KW"/>
</dbReference>
<dbReference type="GO" id="GO:0004198">
    <property type="term" value="F:calcium-dependent cysteine-type endopeptidase activity"/>
    <property type="evidence" value="ECO:0007669"/>
    <property type="project" value="InterPro"/>
</dbReference>
<protein>
    <submittedName>
        <fullName evidence="13">Calpain-type cysteine protease ADL1</fullName>
    </submittedName>
</protein>
<evidence type="ECO:0000259" key="12">
    <source>
        <dbReference type="PROSITE" id="PS50203"/>
    </source>
</evidence>
<dbReference type="SUPFAM" id="SSF54001">
    <property type="entry name" value="Cysteine proteinases"/>
    <property type="match status" value="1"/>
</dbReference>
<keyword evidence="5" id="KW-0378">Hydrolase</keyword>
<dbReference type="EMBL" id="LSRX01000436">
    <property type="protein sequence ID" value="OLP97345.1"/>
    <property type="molecule type" value="Genomic_DNA"/>
</dbReference>
<evidence type="ECO:0000256" key="7">
    <source>
        <dbReference type="ARBA" id="ARBA00022833"/>
    </source>
</evidence>
<evidence type="ECO:0000256" key="5">
    <source>
        <dbReference type="ARBA" id="ARBA00022801"/>
    </source>
</evidence>
<evidence type="ECO:0000256" key="4">
    <source>
        <dbReference type="ARBA" id="ARBA00022771"/>
    </source>
</evidence>
<dbReference type="PANTHER" id="PTHR10183:SF379">
    <property type="entry name" value="CALPAIN-5"/>
    <property type="match status" value="1"/>
</dbReference>
<dbReference type="AlphaFoldDB" id="A0A1Q9DQB3"/>
<feature type="domain" description="RanBP2-type" evidence="11">
    <location>
        <begin position="381"/>
        <end position="410"/>
    </location>
</feature>
<gene>
    <name evidence="13" type="primary">ADL1</name>
    <name evidence="13" type="ORF">AK812_SmicGene20305</name>
</gene>
<comment type="similarity">
    <text evidence="1">Belongs to the peptidase C2 family.</text>
</comment>
<keyword evidence="7" id="KW-0862">Zinc</keyword>
<accession>A0A1Q9DQB3</accession>
<dbReference type="PROSITE" id="PS01358">
    <property type="entry name" value="ZF_RANBP2_1"/>
    <property type="match status" value="1"/>
</dbReference>
<keyword evidence="6" id="KW-0788">Thiol protease</keyword>
<dbReference type="OrthoDB" id="268518at2759"/>
<keyword evidence="3" id="KW-0479">Metal-binding</keyword>
<evidence type="ECO:0000256" key="1">
    <source>
        <dbReference type="ARBA" id="ARBA00007623"/>
    </source>
</evidence>
<dbReference type="PRINTS" id="PR00704">
    <property type="entry name" value="CALPAIN"/>
</dbReference>
<organism evidence="13 14">
    <name type="scientific">Symbiodinium microadriaticum</name>
    <name type="common">Dinoflagellate</name>
    <name type="synonym">Zooxanthella microadriatica</name>
    <dbReference type="NCBI Taxonomy" id="2951"/>
    <lineage>
        <taxon>Eukaryota</taxon>
        <taxon>Sar</taxon>
        <taxon>Alveolata</taxon>
        <taxon>Dinophyceae</taxon>
        <taxon>Suessiales</taxon>
        <taxon>Symbiodiniaceae</taxon>
        <taxon>Symbiodinium</taxon>
    </lineage>
</organism>
<dbReference type="InterPro" id="IPR022684">
    <property type="entry name" value="Calpain_cysteine_protease"/>
</dbReference>
<dbReference type="InterPro" id="IPR001300">
    <property type="entry name" value="Peptidase_C2_calpain_cat"/>
</dbReference>
<evidence type="ECO:0000256" key="6">
    <source>
        <dbReference type="ARBA" id="ARBA00022807"/>
    </source>
</evidence>
<dbReference type="Pfam" id="PF00641">
    <property type="entry name" value="Zn_ribbon_RanBP"/>
    <property type="match status" value="1"/>
</dbReference>
<evidence type="ECO:0000256" key="2">
    <source>
        <dbReference type="ARBA" id="ARBA00022670"/>
    </source>
</evidence>
<keyword evidence="4 10" id="KW-0863">Zinc-finger</keyword>
<dbReference type="SMART" id="SM00547">
    <property type="entry name" value="ZnF_RBZ"/>
    <property type="match status" value="1"/>
</dbReference>